<dbReference type="Proteomes" id="UP000790787">
    <property type="component" value="Chromosome 15"/>
</dbReference>
<proteinExistence type="predicted"/>
<protein>
    <submittedName>
        <fullName evidence="2">Protein SRC2 homolog</fullName>
    </submittedName>
</protein>
<dbReference type="OrthoDB" id="270970at2759"/>
<dbReference type="PANTHER" id="PTHR32246:SF71">
    <property type="entry name" value="PROTEIN SRC2 HOMOLOG"/>
    <property type="match status" value="1"/>
</dbReference>
<dbReference type="STRING" id="4097.A0A1S4ALI2"/>
<evidence type="ECO:0000313" key="2">
    <source>
        <dbReference type="RefSeq" id="XP_016477587.2"/>
    </source>
</evidence>
<dbReference type="PaxDb" id="4097-A0A1S4ALI2"/>
<dbReference type="Pfam" id="PF00168">
    <property type="entry name" value="C2"/>
    <property type="match status" value="1"/>
</dbReference>
<name>A0A1S4ALI2_TOBAC</name>
<dbReference type="InterPro" id="IPR000008">
    <property type="entry name" value="C2_dom"/>
</dbReference>
<dbReference type="RefSeq" id="XP_016477587.1">
    <property type="nucleotide sequence ID" value="XM_016622101.1"/>
</dbReference>
<dbReference type="AlphaFoldDB" id="A0A1S4ALI2"/>
<dbReference type="RefSeq" id="XP_016477587.2">
    <property type="nucleotide sequence ID" value="XM_016622101.2"/>
</dbReference>
<dbReference type="SUPFAM" id="SSF49562">
    <property type="entry name" value="C2 domain (Calcium/lipid-binding domain, CaLB)"/>
    <property type="match status" value="1"/>
</dbReference>
<dbReference type="PANTHER" id="PTHR32246">
    <property type="entry name" value="INGRESSION PROTEIN FIC1"/>
    <property type="match status" value="1"/>
</dbReference>
<keyword evidence="1" id="KW-1185">Reference proteome</keyword>
<organism evidence="1 2">
    <name type="scientific">Nicotiana tabacum</name>
    <name type="common">Common tobacco</name>
    <dbReference type="NCBI Taxonomy" id="4097"/>
    <lineage>
        <taxon>Eukaryota</taxon>
        <taxon>Viridiplantae</taxon>
        <taxon>Streptophyta</taxon>
        <taxon>Embryophyta</taxon>
        <taxon>Tracheophyta</taxon>
        <taxon>Spermatophyta</taxon>
        <taxon>Magnoliopsida</taxon>
        <taxon>eudicotyledons</taxon>
        <taxon>Gunneridae</taxon>
        <taxon>Pentapetalae</taxon>
        <taxon>asterids</taxon>
        <taxon>lamiids</taxon>
        <taxon>Solanales</taxon>
        <taxon>Solanaceae</taxon>
        <taxon>Nicotianoideae</taxon>
        <taxon>Nicotianeae</taxon>
        <taxon>Nicotiana</taxon>
    </lineage>
</organism>
<accession>A0A1S4ALI2</accession>
<sequence length="281" mass="30887">MEWRPFDITVLSADGIKNVNLFYPMDVYVEVSIFGYAKNKKKSFVDKKGGTCPRWNYPMKFTLDEPSLTKPDLSLFFRLRSNRFFGDKDIGIVTIPIQELFTDSTSNDEGSAERIVEYQVFTAGTRKPKGTVKFAYKFGKKFAHNQHINGYPALPAGTQHVNHQLVTGYPQTHMPPVWCGTSSTGMTYHQHHPGGYSSPGYGEYGGYPTAMPPPGYPPAGYDQYPPPPGYGYNPPMQQQVQQPNNNKGNKFGAMGVGLGLGAGLVGGALVGHAISDAMDDD</sequence>
<evidence type="ECO:0000313" key="1">
    <source>
        <dbReference type="Proteomes" id="UP000790787"/>
    </source>
</evidence>
<dbReference type="GeneID" id="107799035"/>
<dbReference type="PROSITE" id="PS50004">
    <property type="entry name" value="C2"/>
    <property type="match status" value="1"/>
</dbReference>
<reference evidence="1" key="1">
    <citation type="journal article" date="2014" name="Nat. Commun.">
        <title>The tobacco genome sequence and its comparison with those of tomato and potato.</title>
        <authorList>
            <person name="Sierro N."/>
            <person name="Battey J.N."/>
            <person name="Ouadi S."/>
            <person name="Bakaher N."/>
            <person name="Bovet L."/>
            <person name="Willig A."/>
            <person name="Goepfert S."/>
            <person name="Peitsch M.C."/>
            <person name="Ivanov N.V."/>
        </authorList>
    </citation>
    <scope>NUCLEOTIDE SEQUENCE [LARGE SCALE GENOMIC DNA]</scope>
</reference>
<dbReference type="SMART" id="SM00239">
    <property type="entry name" value="C2"/>
    <property type="match status" value="1"/>
</dbReference>
<dbReference type="InterPro" id="IPR035892">
    <property type="entry name" value="C2_domain_sf"/>
</dbReference>
<dbReference type="Gene3D" id="2.60.40.150">
    <property type="entry name" value="C2 domain"/>
    <property type="match status" value="1"/>
</dbReference>
<dbReference type="CDD" id="cd04051">
    <property type="entry name" value="C2_SRC2_like"/>
    <property type="match status" value="1"/>
</dbReference>
<gene>
    <name evidence="2" type="primary">LOC107799035</name>
</gene>
<reference evidence="2" key="2">
    <citation type="submission" date="2025-08" db="UniProtKB">
        <authorList>
            <consortium name="RefSeq"/>
        </authorList>
    </citation>
    <scope>IDENTIFICATION</scope>
    <source>
        <tissue evidence="2">Leaf</tissue>
    </source>
</reference>
<dbReference type="KEGG" id="nta:107799035"/>
<dbReference type="GO" id="GO:0006952">
    <property type="term" value="P:defense response"/>
    <property type="evidence" value="ECO:0007669"/>
    <property type="project" value="InterPro"/>
</dbReference>
<dbReference type="InterPro" id="IPR044750">
    <property type="entry name" value="C2_SRC2/BAP"/>
</dbReference>
<dbReference type="OMA" id="NDNPGMA"/>